<feature type="binding site" evidence="6">
    <location>
        <position position="81"/>
    </location>
    <ligand>
        <name>S-adenosyl-L-methionine</name>
        <dbReference type="ChEBI" id="CHEBI:59789"/>
    </ligand>
</feature>
<dbReference type="InterPro" id="IPR000780">
    <property type="entry name" value="CheR_MeTrfase"/>
</dbReference>
<feature type="domain" description="CheR-type methyltransferase" evidence="7">
    <location>
        <begin position="4"/>
        <end position="273"/>
    </location>
</feature>
<dbReference type="SUPFAM" id="SSF47757">
    <property type="entry name" value="Chemotaxis receptor methyltransferase CheR, N-terminal domain"/>
    <property type="match status" value="1"/>
</dbReference>
<dbReference type="Pfam" id="PF01739">
    <property type="entry name" value="CheR"/>
    <property type="match status" value="1"/>
</dbReference>
<reference evidence="8 9" key="1">
    <citation type="submission" date="2020-08" db="EMBL/GenBank/DDBJ databases">
        <title>Genomic Encyclopedia of Type Strains, Phase IV (KMG-IV): sequencing the most valuable type-strain genomes for metagenomic binning, comparative biology and taxonomic classification.</title>
        <authorList>
            <person name="Goeker M."/>
        </authorList>
    </citation>
    <scope>NUCLEOTIDE SEQUENCE [LARGE SCALE GENOMIC DNA]</scope>
    <source>
        <strain evidence="8 9">DSM 18233</strain>
    </source>
</reference>
<evidence type="ECO:0000313" key="8">
    <source>
        <dbReference type="EMBL" id="MBB5191622.1"/>
    </source>
</evidence>
<feature type="binding site" evidence="6">
    <location>
        <begin position="219"/>
        <end position="220"/>
    </location>
    <ligand>
        <name>S-adenosyl-L-methionine</name>
        <dbReference type="ChEBI" id="CHEBI:59789"/>
    </ligand>
</feature>
<comment type="caution">
    <text evidence="8">The sequence shown here is derived from an EMBL/GenBank/DDBJ whole genome shotgun (WGS) entry which is preliminary data.</text>
</comment>
<dbReference type="Proteomes" id="UP000543030">
    <property type="component" value="Unassembled WGS sequence"/>
</dbReference>
<evidence type="ECO:0000256" key="1">
    <source>
        <dbReference type="ARBA" id="ARBA00001541"/>
    </source>
</evidence>
<dbReference type="InterPro" id="IPR050903">
    <property type="entry name" value="Bact_Chemotaxis_MeTrfase"/>
</dbReference>
<evidence type="ECO:0000259" key="7">
    <source>
        <dbReference type="PROSITE" id="PS50123"/>
    </source>
</evidence>
<dbReference type="SMART" id="SM00138">
    <property type="entry name" value="MeTrc"/>
    <property type="match status" value="1"/>
</dbReference>
<evidence type="ECO:0000256" key="2">
    <source>
        <dbReference type="ARBA" id="ARBA00022603"/>
    </source>
</evidence>
<evidence type="ECO:0000256" key="3">
    <source>
        <dbReference type="ARBA" id="ARBA00022679"/>
    </source>
</evidence>
<dbReference type="PANTHER" id="PTHR24422:SF26">
    <property type="entry name" value="CHEMOTAXIS PROTEIN METHYLTRANSFERASE"/>
    <property type="match status" value="1"/>
</dbReference>
<keyword evidence="2 5" id="KW-0489">Methyltransferase</keyword>
<dbReference type="RefSeq" id="WP_184100821.1">
    <property type="nucleotide sequence ID" value="NZ_JACHHN010000004.1"/>
</dbReference>
<evidence type="ECO:0000256" key="4">
    <source>
        <dbReference type="ARBA" id="ARBA00022691"/>
    </source>
</evidence>
<proteinExistence type="predicted"/>
<dbReference type="Gene3D" id="1.10.155.10">
    <property type="entry name" value="Chemotaxis receptor methyltransferase CheR, N-terminal domain"/>
    <property type="match status" value="1"/>
</dbReference>
<feature type="binding site" evidence="6">
    <location>
        <begin position="202"/>
        <end position="203"/>
    </location>
    <ligand>
        <name>S-adenosyl-L-methionine</name>
        <dbReference type="ChEBI" id="CHEBI:59789"/>
    </ligand>
</feature>
<feature type="binding site" evidence="6">
    <location>
        <position position="121"/>
    </location>
    <ligand>
        <name>S-adenosyl-L-methionine</name>
        <dbReference type="ChEBI" id="CHEBI:59789"/>
    </ligand>
</feature>
<dbReference type="EMBL" id="JACHHN010000004">
    <property type="protein sequence ID" value="MBB5191622.1"/>
    <property type="molecule type" value="Genomic_DNA"/>
</dbReference>
<feature type="binding site" evidence="6">
    <location>
        <position position="144"/>
    </location>
    <ligand>
        <name>S-adenosyl-L-methionine</name>
        <dbReference type="ChEBI" id="CHEBI:59789"/>
    </ligand>
</feature>
<organism evidence="8 9">
    <name type="scientific">Silvimonas terrae</name>
    <dbReference type="NCBI Taxonomy" id="300266"/>
    <lineage>
        <taxon>Bacteria</taxon>
        <taxon>Pseudomonadati</taxon>
        <taxon>Pseudomonadota</taxon>
        <taxon>Betaproteobacteria</taxon>
        <taxon>Neisseriales</taxon>
        <taxon>Chitinibacteraceae</taxon>
        <taxon>Silvimonas</taxon>
    </lineage>
</organism>
<evidence type="ECO:0000313" key="9">
    <source>
        <dbReference type="Proteomes" id="UP000543030"/>
    </source>
</evidence>
<dbReference type="InterPro" id="IPR036804">
    <property type="entry name" value="CheR_N_sf"/>
</dbReference>
<dbReference type="PROSITE" id="PS50123">
    <property type="entry name" value="CHER"/>
    <property type="match status" value="1"/>
</dbReference>
<dbReference type="Gene3D" id="3.40.50.150">
    <property type="entry name" value="Vaccinia Virus protein VP39"/>
    <property type="match status" value="1"/>
</dbReference>
<feature type="binding site" evidence="6">
    <location>
        <position position="83"/>
    </location>
    <ligand>
        <name>S-adenosyl-L-methionine</name>
        <dbReference type="ChEBI" id="CHEBI:59789"/>
    </ligand>
</feature>
<evidence type="ECO:0000256" key="6">
    <source>
        <dbReference type="PIRSR" id="PIRSR000410-1"/>
    </source>
</evidence>
<keyword evidence="9" id="KW-1185">Reference proteome</keyword>
<dbReference type="InterPro" id="IPR022641">
    <property type="entry name" value="CheR_N"/>
</dbReference>
<dbReference type="GO" id="GO:0008983">
    <property type="term" value="F:protein-glutamate O-methyltransferase activity"/>
    <property type="evidence" value="ECO:0007669"/>
    <property type="project" value="UniProtKB-EC"/>
</dbReference>
<feature type="binding site" evidence="6">
    <location>
        <position position="87"/>
    </location>
    <ligand>
        <name>S-adenosyl-L-methionine</name>
        <dbReference type="ChEBI" id="CHEBI:59789"/>
    </ligand>
</feature>
<accession>A0A840RH58</accession>
<keyword evidence="4 5" id="KW-0949">S-adenosyl-L-methionine</keyword>
<dbReference type="EC" id="2.1.1.80" evidence="5"/>
<gene>
    <name evidence="8" type="ORF">HNQ50_002352</name>
</gene>
<protein>
    <recommendedName>
        <fullName evidence="5">Chemotaxis protein methyltransferase</fullName>
        <ecNumber evidence="5">2.1.1.80</ecNumber>
    </recommendedName>
</protein>
<dbReference type="SUPFAM" id="SSF53335">
    <property type="entry name" value="S-adenosyl-L-methionine-dependent methyltransferases"/>
    <property type="match status" value="1"/>
</dbReference>
<dbReference type="PIRSF" id="PIRSF000410">
    <property type="entry name" value="CheR"/>
    <property type="match status" value="1"/>
</dbReference>
<dbReference type="Pfam" id="PF03705">
    <property type="entry name" value="CheR_N"/>
    <property type="match status" value="1"/>
</dbReference>
<dbReference type="GO" id="GO:0032259">
    <property type="term" value="P:methylation"/>
    <property type="evidence" value="ECO:0007669"/>
    <property type="project" value="UniProtKB-KW"/>
</dbReference>
<comment type="function">
    <text evidence="5">Methylation of the membrane-bound methyl-accepting chemotaxis proteins (MCP) to form gamma-glutamyl methyl ester residues in MCP.</text>
</comment>
<dbReference type="AlphaFoldDB" id="A0A840RH58"/>
<sequence length="273" mass="30869">MAGTAPAPPPVSNEEMRLFQQLFYQQIGMHLPESKRALLSSRLSRRLVALGLPNFRAYHDLIAAPGEREERQRAIDLITTNETFFFREIGHFAFLSQKVLPSFSRTDTLRIWSAASSTGEEAYSIAMLLDNERHDAPWEIVGSDISQRVLDSARQGVYPMVRGENIPPADLKKHCLRGTGQYEGQFLVGKHLRQRVEFTQMNLTALPARLKPFDVVFLRNVIIYFDAPTKARVLANVTHFVKPGGYLLVGHSESLHGIQLPLQMISPSVYRKL</sequence>
<dbReference type="PANTHER" id="PTHR24422">
    <property type="entry name" value="CHEMOTAXIS PROTEIN METHYLTRANSFERASE"/>
    <property type="match status" value="1"/>
</dbReference>
<dbReference type="InterPro" id="IPR029063">
    <property type="entry name" value="SAM-dependent_MTases_sf"/>
</dbReference>
<dbReference type="InterPro" id="IPR026024">
    <property type="entry name" value="Chemotaxis_MeTrfase_CheR"/>
</dbReference>
<dbReference type="PRINTS" id="PR00996">
    <property type="entry name" value="CHERMTFRASE"/>
</dbReference>
<dbReference type="InterPro" id="IPR022642">
    <property type="entry name" value="CheR_C"/>
</dbReference>
<evidence type="ECO:0000256" key="5">
    <source>
        <dbReference type="PIRNR" id="PIRNR000410"/>
    </source>
</evidence>
<dbReference type="CDD" id="cd02440">
    <property type="entry name" value="AdoMet_MTases"/>
    <property type="match status" value="1"/>
</dbReference>
<comment type="catalytic activity">
    <reaction evidence="1 5">
        <text>L-glutamyl-[protein] + S-adenosyl-L-methionine = [protein]-L-glutamate 5-O-methyl ester + S-adenosyl-L-homocysteine</text>
        <dbReference type="Rhea" id="RHEA:24452"/>
        <dbReference type="Rhea" id="RHEA-COMP:10208"/>
        <dbReference type="Rhea" id="RHEA-COMP:10311"/>
        <dbReference type="ChEBI" id="CHEBI:29973"/>
        <dbReference type="ChEBI" id="CHEBI:57856"/>
        <dbReference type="ChEBI" id="CHEBI:59789"/>
        <dbReference type="ChEBI" id="CHEBI:82795"/>
        <dbReference type="EC" id="2.1.1.80"/>
    </reaction>
</comment>
<name>A0A840RH58_9NEIS</name>
<keyword evidence="3 5" id="KW-0808">Transferase</keyword>